<evidence type="ECO:0000256" key="1">
    <source>
        <dbReference type="ARBA" id="ARBA00004000"/>
    </source>
</evidence>
<dbReference type="InterPro" id="IPR038187">
    <property type="entry name" value="NAC_A/B_dom_sf"/>
</dbReference>
<feature type="domain" description="NAC-A/B" evidence="4">
    <location>
        <begin position="75"/>
        <end position="105"/>
    </location>
</feature>
<dbReference type="PROSITE" id="PS50084">
    <property type="entry name" value="KH_TYPE_1"/>
    <property type="match status" value="1"/>
</dbReference>
<name>A0A699J8W2_TANCI</name>
<evidence type="ECO:0000313" key="5">
    <source>
        <dbReference type="EMBL" id="GFA18141.1"/>
    </source>
</evidence>
<dbReference type="PANTHER" id="PTHR21713">
    <property type="entry name" value="NASCENT POLYPEPTIDE ASSOCIATED COMPLEX ALPHA SUBUNIT-RELATED"/>
    <property type="match status" value="1"/>
</dbReference>
<dbReference type="InterPro" id="IPR002715">
    <property type="entry name" value="Nas_poly-pep-assoc_cplx_dom"/>
</dbReference>
<dbReference type="AlphaFoldDB" id="A0A699J8W2"/>
<comment type="caution">
    <text evidence="5">The sequence shown here is derived from an EMBL/GenBank/DDBJ whole genome shotgun (WGS) entry which is preliminary data.</text>
</comment>
<dbReference type="GO" id="GO:0003723">
    <property type="term" value="F:RNA binding"/>
    <property type="evidence" value="ECO:0007669"/>
    <property type="project" value="UniProtKB-UniRule"/>
</dbReference>
<proteinExistence type="predicted"/>
<reference evidence="5" key="1">
    <citation type="journal article" date="2019" name="Sci. Rep.">
        <title>Draft genome of Tanacetum cinerariifolium, the natural source of mosquito coil.</title>
        <authorList>
            <person name="Yamashiro T."/>
            <person name="Shiraishi A."/>
            <person name="Satake H."/>
            <person name="Nakayama K."/>
        </authorList>
    </citation>
    <scope>NUCLEOTIDE SEQUENCE</scope>
</reference>
<dbReference type="EMBL" id="BKCJ010381615">
    <property type="protein sequence ID" value="GFA18141.1"/>
    <property type="molecule type" value="Genomic_DNA"/>
</dbReference>
<feature type="region of interest" description="Disordered" evidence="3">
    <location>
        <begin position="56"/>
        <end position="81"/>
    </location>
</feature>
<dbReference type="InterPro" id="IPR016641">
    <property type="entry name" value="EGD2/NACA0like"/>
</dbReference>
<accession>A0A699J8W2</accession>
<evidence type="ECO:0000256" key="3">
    <source>
        <dbReference type="SAM" id="MobiDB-lite"/>
    </source>
</evidence>
<protein>
    <submittedName>
        <fullName evidence="5">Nascent polypeptide-associated complex subunit alpha-like protein 2</fullName>
    </submittedName>
</protein>
<organism evidence="5">
    <name type="scientific">Tanacetum cinerariifolium</name>
    <name type="common">Dalmatian daisy</name>
    <name type="synonym">Chrysanthemum cinerariifolium</name>
    <dbReference type="NCBI Taxonomy" id="118510"/>
    <lineage>
        <taxon>Eukaryota</taxon>
        <taxon>Viridiplantae</taxon>
        <taxon>Streptophyta</taxon>
        <taxon>Embryophyta</taxon>
        <taxon>Tracheophyta</taxon>
        <taxon>Spermatophyta</taxon>
        <taxon>Magnoliopsida</taxon>
        <taxon>eudicotyledons</taxon>
        <taxon>Gunneridae</taxon>
        <taxon>Pentapetalae</taxon>
        <taxon>asterids</taxon>
        <taxon>campanulids</taxon>
        <taxon>Asterales</taxon>
        <taxon>Asteraceae</taxon>
        <taxon>Asteroideae</taxon>
        <taxon>Anthemideae</taxon>
        <taxon>Anthemidinae</taxon>
        <taxon>Tanacetum</taxon>
    </lineage>
</organism>
<gene>
    <name evidence="5" type="ORF">Tci_590113</name>
</gene>
<dbReference type="GO" id="GO:0005854">
    <property type="term" value="C:nascent polypeptide-associated complex"/>
    <property type="evidence" value="ECO:0007669"/>
    <property type="project" value="InterPro"/>
</dbReference>
<evidence type="ECO:0000259" key="4">
    <source>
        <dbReference type="Pfam" id="PF01849"/>
    </source>
</evidence>
<dbReference type="Pfam" id="PF01849">
    <property type="entry name" value="NAC"/>
    <property type="match status" value="1"/>
</dbReference>
<comment type="function">
    <text evidence="1">May promote appropriate targeting of ribosome-nascent polypeptide complexes.</text>
</comment>
<dbReference type="Gene3D" id="2.20.70.30">
    <property type="entry name" value="Nascent polypeptide-associated complex domain"/>
    <property type="match status" value="1"/>
</dbReference>
<evidence type="ECO:0000256" key="2">
    <source>
        <dbReference type="PROSITE-ProRule" id="PRU00117"/>
    </source>
</evidence>
<keyword evidence="2" id="KW-0694">RNA-binding</keyword>
<sequence length="139" mass="15011">MPCGIYFESYPLAMISTAHISTSINDGPGCLTLTYPIPCGAAGVGMVNMLTTEEDKSKSCSFQPGSKSSKQSRSEKKSRKAMLKLGMKPVTCVRRVTIERAKTILIGKGGAIISEMRSLTRANIRIIPTENLPRVASED</sequence>